<keyword evidence="2 6" id="KW-0812">Transmembrane</keyword>
<evidence type="ECO:0000256" key="3">
    <source>
        <dbReference type="ARBA" id="ARBA00022989"/>
    </source>
</evidence>
<feature type="transmembrane region" description="Helical" evidence="6">
    <location>
        <begin position="161"/>
        <end position="182"/>
    </location>
</feature>
<feature type="compositionally biased region" description="Low complexity" evidence="5">
    <location>
        <begin position="596"/>
        <end position="606"/>
    </location>
</feature>
<accession>A0ABQ6IJS8</accession>
<evidence type="ECO:0000256" key="6">
    <source>
        <dbReference type="SAM" id="Phobius"/>
    </source>
</evidence>
<feature type="domain" description="Integral membrane bound transporter" evidence="7">
    <location>
        <begin position="339"/>
        <end position="467"/>
    </location>
</feature>
<evidence type="ECO:0000256" key="1">
    <source>
        <dbReference type="ARBA" id="ARBA00004141"/>
    </source>
</evidence>
<feature type="transmembrane region" description="Helical" evidence="6">
    <location>
        <begin position="88"/>
        <end position="108"/>
    </location>
</feature>
<feature type="transmembrane region" description="Helical" evidence="6">
    <location>
        <begin position="384"/>
        <end position="414"/>
    </location>
</feature>
<feature type="transmembrane region" description="Helical" evidence="6">
    <location>
        <begin position="420"/>
        <end position="442"/>
    </location>
</feature>
<feature type="transmembrane region" description="Helical" evidence="6">
    <location>
        <begin position="63"/>
        <end position="81"/>
    </location>
</feature>
<protein>
    <recommendedName>
        <fullName evidence="7">Integral membrane bound transporter domain-containing protein</fullName>
    </recommendedName>
</protein>
<dbReference type="InterPro" id="IPR049453">
    <property type="entry name" value="Memb_transporter_dom"/>
</dbReference>
<gene>
    <name evidence="8" type="ORF">GCM10025883_02320</name>
</gene>
<keyword evidence="9" id="KW-1185">Reference proteome</keyword>
<proteinExistence type="predicted"/>
<evidence type="ECO:0000313" key="8">
    <source>
        <dbReference type="EMBL" id="GMA38187.1"/>
    </source>
</evidence>
<comment type="subcellular location">
    <subcellularLocation>
        <location evidence="1">Membrane</location>
        <topology evidence="1">Multi-pass membrane protein</topology>
    </subcellularLocation>
</comment>
<organism evidence="8 9">
    <name type="scientific">Mobilicoccus caccae</name>
    <dbReference type="NCBI Taxonomy" id="1859295"/>
    <lineage>
        <taxon>Bacteria</taxon>
        <taxon>Bacillati</taxon>
        <taxon>Actinomycetota</taxon>
        <taxon>Actinomycetes</taxon>
        <taxon>Micrococcales</taxon>
        <taxon>Dermatophilaceae</taxon>
        <taxon>Mobilicoccus</taxon>
    </lineage>
</organism>
<reference evidence="9" key="1">
    <citation type="journal article" date="2019" name="Int. J. Syst. Evol. Microbiol.">
        <title>The Global Catalogue of Microorganisms (GCM) 10K type strain sequencing project: providing services to taxonomists for standard genome sequencing and annotation.</title>
        <authorList>
            <consortium name="The Broad Institute Genomics Platform"/>
            <consortium name="The Broad Institute Genome Sequencing Center for Infectious Disease"/>
            <person name="Wu L."/>
            <person name="Ma J."/>
        </authorList>
    </citation>
    <scope>NUCLEOTIDE SEQUENCE [LARGE SCALE GENOMIC DNA]</scope>
    <source>
        <strain evidence="9">NBRC 113072</strain>
    </source>
</reference>
<evidence type="ECO:0000256" key="5">
    <source>
        <dbReference type="SAM" id="MobiDB-lite"/>
    </source>
</evidence>
<feature type="region of interest" description="Disordered" evidence="5">
    <location>
        <begin position="561"/>
        <end position="621"/>
    </location>
</feature>
<dbReference type="EMBL" id="BSUO01000001">
    <property type="protein sequence ID" value="GMA38187.1"/>
    <property type="molecule type" value="Genomic_DNA"/>
</dbReference>
<evidence type="ECO:0000256" key="4">
    <source>
        <dbReference type="ARBA" id="ARBA00023136"/>
    </source>
</evidence>
<comment type="caution">
    <text evidence="8">The sequence shown here is derived from an EMBL/GenBank/DDBJ whole genome shotgun (WGS) entry which is preliminary data.</text>
</comment>
<keyword evidence="3 6" id="KW-1133">Transmembrane helix</keyword>
<sequence>MDDRSDRGGRGTMRVMKAIPGHRHLRAAARFNAVPARWRVALKTAATSVVVLGGSHLLGDLRFGMLATLGCFTVLYGAMAPARYRLRLLATVGFGLVSSVAVGALTVHNPWLDVPALATTGAVATFLCVALRVGPPGAMFFVLVHGVGGLAALHGTPYEVIVGAVALGAVMGVVGGMSDLVLDPTGPERHAVEAAENAMDRYEAETRRENLVAVRYAASSALHRGWTTVTDGGGHPSFTSRLWAVQDRYAAAAARVTGAELGFHQAPWGSVAGEEDEFTGAVLETDDALTTAAARRLEAEKIWDTSLGRPAAGPILLRALRWPSEPLLVAGRVFVATLIAAGIARTLGAEHAHWAAAFATLVLHQGGTREAQTVRGIQRLGGTVVGLGLLLLISWIGPTGWPLILLVAGLQFFIEMVVVANYGLAVVAITPLALTVGAYASGGSSSSALAAERGLDTVLAIVVAFAVLYLVGRRTDVPVLRSYARDVVDGIGAVLSDLGAGRIETHAARENRRHLHFALLESEEYARRTLADSPAASRRIARWRRRCRIWDTSCWAWPGTPTRARRAPSRIERENRCRASRPTRSVGVARQRRSTRTSSPCSASSRGGDDPPDPPDDSRES</sequence>
<evidence type="ECO:0000256" key="2">
    <source>
        <dbReference type="ARBA" id="ARBA00022692"/>
    </source>
</evidence>
<evidence type="ECO:0000313" key="9">
    <source>
        <dbReference type="Proteomes" id="UP001157126"/>
    </source>
</evidence>
<dbReference type="Proteomes" id="UP001157126">
    <property type="component" value="Unassembled WGS sequence"/>
</dbReference>
<keyword evidence="4 6" id="KW-0472">Membrane</keyword>
<name>A0ABQ6IJS8_9MICO</name>
<feature type="transmembrane region" description="Helical" evidence="6">
    <location>
        <begin position="454"/>
        <end position="472"/>
    </location>
</feature>
<dbReference type="Pfam" id="PF13515">
    <property type="entry name" value="FUSC_2"/>
    <property type="match status" value="1"/>
</dbReference>
<evidence type="ECO:0000259" key="7">
    <source>
        <dbReference type="Pfam" id="PF13515"/>
    </source>
</evidence>